<proteinExistence type="inferred from homology"/>
<dbReference type="InterPro" id="IPR020084">
    <property type="entry name" value="NUDIX_hydrolase_CS"/>
</dbReference>
<evidence type="ECO:0000313" key="6">
    <source>
        <dbReference type="Proteomes" id="UP000094936"/>
    </source>
</evidence>
<sequence length="154" mass="16984">MSASNYIKQLRAKVGSMPIMIPGVAAVILNDDRELLLQQKADGSWSLPAGMIEPGESPKHALIREVAEETGFEVNIERLIGLFGGEGFGFTYPNGDQVEYTALLFRCKIIGRSIKPMDTETVTLKYFGKHSMPQLALPYPMSCLFDELSVTTIL</sequence>
<dbReference type="STRING" id="1080227.A8L45_05895"/>
<dbReference type="OrthoDB" id="9800065at2"/>
<dbReference type="AlphaFoldDB" id="A0A1C3EMP4"/>
<comment type="cofactor">
    <cofactor evidence="1">
        <name>Mg(2+)</name>
        <dbReference type="ChEBI" id="CHEBI:18420"/>
    </cofactor>
</comment>
<dbReference type="InterPro" id="IPR000086">
    <property type="entry name" value="NUDIX_hydrolase_dom"/>
</dbReference>
<dbReference type="EMBL" id="LYBM01000007">
    <property type="protein sequence ID" value="ODA34502.1"/>
    <property type="molecule type" value="Genomic_DNA"/>
</dbReference>
<dbReference type="Pfam" id="PF00293">
    <property type="entry name" value="NUDIX"/>
    <property type="match status" value="1"/>
</dbReference>
<dbReference type="Proteomes" id="UP000094936">
    <property type="component" value="Unassembled WGS sequence"/>
</dbReference>
<dbReference type="Gene3D" id="3.90.79.10">
    <property type="entry name" value="Nucleoside Triphosphate Pyrophosphohydrolase"/>
    <property type="match status" value="1"/>
</dbReference>
<evidence type="ECO:0000259" key="4">
    <source>
        <dbReference type="PROSITE" id="PS51462"/>
    </source>
</evidence>
<dbReference type="PRINTS" id="PR00502">
    <property type="entry name" value="NUDIXFAMILY"/>
</dbReference>
<feature type="domain" description="Nudix hydrolase" evidence="4">
    <location>
        <begin position="19"/>
        <end position="149"/>
    </location>
</feature>
<dbReference type="InterPro" id="IPR020476">
    <property type="entry name" value="Nudix_hydrolase"/>
</dbReference>
<dbReference type="SUPFAM" id="SSF55811">
    <property type="entry name" value="Nudix"/>
    <property type="match status" value="1"/>
</dbReference>
<evidence type="ECO:0000256" key="3">
    <source>
        <dbReference type="RuleBase" id="RU003476"/>
    </source>
</evidence>
<comment type="caution">
    <text evidence="5">The sequence shown here is derived from an EMBL/GenBank/DDBJ whole genome shotgun (WGS) entry which is preliminary data.</text>
</comment>
<dbReference type="PANTHER" id="PTHR43046:SF2">
    <property type="entry name" value="8-OXO-DGTP DIPHOSPHATASE-RELATED"/>
    <property type="match status" value="1"/>
</dbReference>
<dbReference type="RefSeq" id="WP_068900199.1">
    <property type="nucleotide sequence ID" value="NZ_JBHUIF010000015.1"/>
</dbReference>
<organism evidence="5 6">
    <name type="scientific">Veronia pacifica</name>
    <dbReference type="NCBI Taxonomy" id="1080227"/>
    <lineage>
        <taxon>Bacteria</taxon>
        <taxon>Pseudomonadati</taxon>
        <taxon>Pseudomonadota</taxon>
        <taxon>Gammaproteobacteria</taxon>
        <taxon>Vibrionales</taxon>
        <taxon>Vibrionaceae</taxon>
        <taxon>Veronia</taxon>
    </lineage>
</organism>
<dbReference type="PROSITE" id="PS00893">
    <property type="entry name" value="NUDIX_BOX"/>
    <property type="match status" value="1"/>
</dbReference>
<dbReference type="InterPro" id="IPR015797">
    <property type="entry name" value="NUDIX_hydrolase-like_dom_sf"/>
</dbReference>
<dbReference type="PANTHER" id="PTHR43046">
    <property type="entry name" value="GDP-MANNOSE MANNOSYL HYDROLASE"/>
    <property type="match status" value="1"/>
</dbReference>
<protein>
    <submittedName>
        <fullName evidence="5">NUDIX hydrolase</fullName>
    </submittedName>
</protein>
<comment type="similarity">
    <text evidence="3">Belongs to the Nudix hydrolase family.</text>
</comment>
<dbReference type="PROSITE" id="PS51462">
    <property type="entry name" value="NUDIX"/>
    <property type="match status" value="1"/>
</dbReference>
<reference evidence="5 6" key="1">
    <citation type="submission" date="2016-05" db="EMBL/GenBank/DDBJ databases">
        <title>Genomic Taxonomy of the Vibrionaceae.</title>
        <authorList>
            <person name="Gomez-Gil B."/>
            <person name="Enciso-Ibarra J."/>
        </authorList>
    </citation>
    <scope>NUCLEOTIDE SEQUENCE [LARGE SCALE GENOMIC DNA]</scope>
    <source>
        <strain evidence="5 6">CAIM 1920</strain>
    </source>
</reference>
<keyword evidence="6" id="KW-1185">Reference proteome</keyword>
<evidence type="ECO:0000256" key="1">
    <source>
        <dbReference type="ARBA" id="ARBA00001946"/>
    </source>
</evidence>
<gene>
    <name evidence="5" type="ORF">A8L45_05895</name>
</gene>
<dbReference type="GO" id="GO:0016787">
    <property type="term" value="F:hydrolase activity"/>
    <property type="evidence" value="ECO:0007669"/>
    <property type="project" value="UniProtKB-KW"/>
</dbReference>
<keyword evidence="2 3" id="KW-0378">Hydrolase</keyword>
<accession>A0A1C3EMP4</accession>
<evidence type="ECO:0000313" key="5">
    <source>
        <dbReference type="EMBL" id="ODA34502.1"/>
    </source>
</evidence>
<name>A0A1C3EMP4_9GAMM</name>
<evidence type="ECO:0000256" key="2">
    <source>
        <dbReference type="ARBA" id="ARBA00022801"/>
    </source>
</evidence>